<keyword evidence="2" id="KW-0472">Membrane</keyword>
<evidence type="ECO:0000313" key="4">
    <source>
        <dbReference type="EMBL" id="MCM0620680.1"/>
    </source>
</evidence>
<evidence type="ECO:0000256" key="1">
    <source>
        <dbReference type="SAM" id="MobiDB-lite"/>
    </source>
</evidence>
<dbReference type="InterPro" id="IPR044049">
    <property type="entry name" value="EccD_transm"/>
</dbReference>
<evidence type="ECO:0000313" key="5">
    <source>
        <dbReference type="Proteomes" id="UP001139485"/>
    </source>
</evidence>
<feature type="transmembrane region" description="Helical" evidence="2">
    <location>
        <begin position="192"/>
        <end position="217"/>
    </location>
</feature>
<keyword evidence="5" id="KW-1185">Reference proteome</keyword>
<name>A0A9X2IGD9_9ACTN</name>
<dbReference type="AlphaFoldDB" id="A0A9X2IGD9"/>
<evidence type="ECO:0000256" key="2">
    <source>
        <dbReference type="SAM" id="Phobius"/>
    </source>
</evidence>
<feature type="transmembrane region" description="Helical" evidence="2">
    <location>
        <begin position="229"/>
        <end position="248"/>
    </location>
</feature>
<accession>A0A9X2IGD9</accession>
<feature type="region of interest" description="Disordered" evidence="1">
    <location>
        <begin position="1"/>
        <end position="35"/>
    </location>
</feature>
<feature type="transmembrane region" description="Helical" evidence="2">
    <location>
        <begin position="380"/>
        <end position="397"/>
    </location>
</feature>
<feature type="domain" description="EccD-like transmembrane" evidence="3">
    <location>
        <begin position="349"/>
        <end position="483"/>
    </location>
</feature>
<dbReference type="EMBL" id="JAMOIL010000011">
    <property type="protein sequence ID" value="MCM0620680.1"/>
    <property type="molecule type" value="Genomic_DNA"/>
</dbReference>
<proteinExistence type="predicted"/>
<feature type="transmembrane region" description="Helical" evidence="2">
    <location>
        <begin position="432"/>
        <end position="449"/>
    </location>
</feature>
<comment type="caution">
    <text evidence="4">The sequence shown here is derived from an EMBL/GenBank/DDBJ whole genome shotgun (WGS) entry which is preliminary data.</text>
</comment>
<gene>
    <name evidence="4" type="ORF">M8330_10285</name>
</gene>
<feature type="transmembrane region" description="Helical" evidence="2">
    <location>
        <begin position="461"/>
        <end position="483"/>
    </location>
</feature>
<sequence>MMTHPPGFLPPPDPEPGAAPRHPVGGRRRAVESVASPPIRPGALLRLTLRGPGGAVDVAVPDSLCLVEVLAERPDLAGLVGLDEATLAAAPRARLAARLADGTPVPVAVPLADGLAASAGPAVPDGALLLLGLEEPGAPADDPAARVARVIGDDRSPGPGLSAPVLTAPVLTASVLRAPVLTAWLLVAGAGLAPGVLASAALPTTAAALGALSLLLLVRPTRARSAPTAALVGTGSAALAGLAALPAADRLGVHGPAAPATSGLVTLLVAGTAAGLLGRRWGLCLPGLVAGAGLAAGAGVVLVGGTPAAGASVVLTLTVMAGNLAPWWAAALVAETDGADPGDGPGRGTRPAHDLLLGSAAASVPVTAACAAVLAITGTLVASVLPVLAALLVGLRARHARGPLRMTGLVVAAVAAAVCVLAPALVGRSSTAAAVVLLAAGLVLVVGRTPGGTTALRLARWGDAVESLLLVLLLPAAVLAAGLGPDLAELLGESGWWPW</sequence>
<keyword evidence="2" id="KW-1133">Transmembrane helix</keyword>
<evidence type="ECO:0000259" key="3">
    <source>
        <dbReference type="Pfam" id="PF19053"/>
    </source>
</evidence>
<reference evidence="4" key="1">
    <citation type="submission" date="2022-05" db="EMBL/GenBank/DDBJ databases">
        <authorList>
            <person name="Tuo L."/>
        </authorList>
    </citation>
    <scope>NUCLEOTIDE SEQUENCE</scope>
    <source>
        <strain evidence="4">BSK12Z-4</strain>
    </source>
</reference>
<keyword evidence="2" id="KW-0812">Transmembrane</keyword>
<feature type="transmembrane region" description="Helical" evidence="2">
    <location>
        <begin position="285"/>
        <end position="305"/>
    </location>
</feature>
<organism evidence="4 5">
    <name type="scientific">Nocardioides bruguierae</name>
    <dbReference type="NCBI Taxonomy" id="2945102"/>
    <lineage>
        <taxon>Bacteria</taxon>
        <taxon>Bacillati</taxon>
        <taxon>Actinomycetota</taxon>
        <taxon>Actinomycetes</taxon>
        <taxon>Propionibacteriales</taxon>
        <taxon>Nocardioidaceae</taxon>
        <taxon>Nocardioides</taxon>
    </lineage>
</organism>
<protein>
    <recommendedName>
        <fullName evidence="3">EccD-like transmembrane domain-containing protein</fullName>
    </recommendedName>
</protein>
<feature type="transmembrane region" description="Helical" evidence="2">
    <location>
        <begin position="260"/>
        <end position="278"/>
    </location>
</feature>
<dbReference type="Proteomes" id="UP001139485">
    <property type="component" value="Unassembled WGS sequence"/>
</dbReference>
<dbReference type="Pfam" id="PF19053">
    <property type="entry name" value="EccD"/>
    <property type="match status" value="1"/>
</dbReference>
<feature type="compositionally biased region" description="Pro residues" evidence="1">
    <location>
        <begin position="7"/>
        <end position="17"/>
    </location>
</feature>
<feature type="transmembrane region" description="Helical" evidence="2">
    <location>
        <begin position="409"/>
        <end position="426"/>
    </location>
</feature>